<dbReference type="Gene3D" id="3.30.460.10">
    <property type="entry name" value="Beta Polymerase, domain 2"/>
    <property type="match status" value="1"/>
</dbReference>
<comment type="caution">
    <text evidence="1">The sequence shown here is derived from an EMBL/GenBank/DDBJ whole genome shotgun (WGS) entry which is preliminary data.</text>
</comment>
<accession>A0A5M8QV37</accession>
<dbReference type="RefSeq" id="WP_139012873.1">
    <property type="nucleotide sequence ID" value="NZ_VBSN01000041.1"/>
</dbReference>
<dbReference type="SUPFAM" id="SSF81301">
    <property type="entry name" value="Nucleotidyltransferase"/>
    <property type="match status" value="1"/>
</dbReference>
<name>A0A5M8QV37_9BACT</name>
<dbReference type="EMBL" id="VBSN01000041">
    <property type="protein sequence ID" value="KAA6438910.1"/>
    <property type="molecule type" value="Genomic_DNA"/>
</dbReference>
<dbReference type="OrthoDB" id="9799092at2"/>
<dbReference type="InterPro" id="IPR043519">
    <property type="entry name" value="NT_sf"/>
</dbReference>
<dbReference type="Pfam" id="PF04229">
    <property type="entry name" value="GrpB"/>
    <property type="match status" value="1"/>
</dbReference>
<proteinExistence type="predicted"/>
<reference evidence="1 2" key="1">
    <citation type="submission" date="2019-05" db="EMBL/GenBank/DDBJ databases">
        <authorList>
            <person name="Qu J.-H."/>
        </authorList>
    </citation>
    <scope>NUCLEOTIDE SEQUENCE [LARGE SCALE GENOMIC DNA]</scope>
    <source>
        <strain evidence="1 2">NS28</strain>
    </source>
</reference>
<evidence type="ECO:0000313" key="2">
    <source>
        <dbReference type="Proteomes" id="UP000323994"/>
    </source>
</evidence>
<evidence type="ECO:0000313" key="1">
    <source>
        <dbReference type="EMBL" id="KAA6438910.1"/>
    </source>
</evidence>
<dbReference type="AlphaFoldDB" id="A0A5M8QV37"/>
<dbReference type="Proteomes" id="UP000323994">
    <property type="component" value="Unassembled WGS sequence"/>
</dbReference>
<keyword evidence="2" id="KW-1185">Reference proteome</keyword>
<dbReference type="InterPro" id="IPR007344">
    <property type="entry name" value="GrpB/CoaE"/>
</dbReference>
<sequence length="110" mass="12177">MRDDSNRSPSATLTNTVSTDCNLVKRCDKCLGDQHYHIGPAAVPGLAAKDIIDSQVPVSCFDPEMKKRLNSIGFTGIHDLSDHRPPGRDGFDKGQLFTCSKQFVKEHQFD</sequence>
<gene>
    <name evidence="1" type="ORF">FEM33_15170</name>
</gene>
<organism evidence="1 2">
    <name type="scientific">Dyadobacter flavalbus</name>
    <dbReference type="NCBI Taxonomy" id="2579942"/>
    <lineage>
        <taxon>Bacteria</taxon>
        <taxon>Pseudomonadati</taxon>
        <taxon>Bacteroidota</taxon>
        <taxon>Cytophagia</taxon>
        <taxon>Cytophagales</taxon>
        <taxon>Spirosomataceae</taxon>
        <taxon>Dyadobacter</taxon>
    </lineage>
</organism>
<protein>
    <submittedName>
        <fullName evidence="1">GrpB family protein</fullName>
    </submittedName>
</protein>